<reference evidence="4 5" key="1">
    <citation type="journal article" date="2018" name="J. Microbiol.">
        <title>Baekduia soli gen. nov., sp. nov., a novel bacterium isolated from the soil of Baekdu Mountain and proposal of a novel family name, Baekduiaceae fam. nov.</title>
        <authorList>
            <person name="An D.S."/>
            <person name="Siddiqi M.Z."/>
            <person name="Kim K.H."/>
            <person name="Yu H.S."/>
            <person name="Im W.T."/>
        </authorList>
    </citation>
    <scope>NUCLEOTIDE SEQUENCE [LARGE SCALE GENOMIC DNA]</scope>
    <source>
        <strain evidence="4 5">BR7-21</strain>
    </source>
</reference>
<dbReference type="KEGG" id="bsol:FSW04_25395"/>
<dbReference type="EMBL" id="CP042430">
    <property type="protein sequence ID" value="QEC50590.1"/>
    <property type="molecule type" value="Genomic_DNA"/>
</dbReference>
<evidence type="ECO:0000313" key="5">
    <source>
        <dbReference type="Proteomes" id="UP000321805"/>
    </source>
</evidence>
<dbReference type="OrthoDB" id="517007at2"/>
<evidence type="ECO:0000256" key="1">
    <source>
        <dbReference type="ARBA" id="ARBA00006484"/>
    </source>
</evidence>
<organism evidence="4 5">
    <name type="scientific">Baekduia soli</name>
    <dbReference type="NCBI Taxonomy" id="496014"/>
    <lineage>
        <taxon>Bacteria</taxon>
        <taxon>Bacillati</taxon>
        <taxon>Actinomycetota</taxon>
        <taxon>Thermoleophilia</taxon>
        <taxon>Solirubrobacterales</taxon>
        <taxon>Baekduiaceae</taxon>
        <taxon>Baekduia</taxon>
    </lineage>
</organism>
<dbReference type="PRINTS" id="PR00081">
    <property type="entry name" value="GDHRDH"/>
</dbReference>
<sequence>MARAIASENVAHGITINCVLPGTIATPKVLAMPPEVVERVRDRFMPGGRHGEPEEVAGLMAYLASPRPVRHGAVDHHRRGRAPGQRLAGRPGKGGLGSPPRRPARLITIPITRADRRGGGRPVPGTRRRCAAARPTSTPRWAPNRGAGCTSTCCRRPRCPTPTT</sequence>
<proteinExistence type="inferred from homology"/>
<feature type="region of interest" description="Disordered" evidence="3">
    <location>
        <begin position="71"/>
        <end position="147"/>
    </location>
</feature>
<dbReference type="InterPro" id="IPR036291">
    <property type="entry name" value="NAD(P)-bd_dom_sf"/>
</dbReference>
<dbReference type="SUPFAM" id="SSF51735">
    <property type="entry name" value="NAD(P)-binding Rossmann-fold domains"/>
    <property type="match status" value="1"/>
</dbReference>
<dbReference type="Gene3D" id="3.40.50.720">
    <property type="entry name" value="NAD(P)-binding Rossmann-like Domain"/>
    <property type="match status" value="1"/>
</dbReference>
<dbReference type="InterPro" id="IPR002347">
    <property type="entry name" value="SDR_fam"/>
</dbReference>
<dbReference type="GO" id="GO:0016614">
    <property type="term" value="F:oxidoreductase activity, acting on CH-OH group of donors"/>
    <property type="evidence" value="ECO:0007669"/>
    <property type="project" value="UniProtKB-ARBA"/>
</dbReference>
<name>A0A5B8UC51_9ACTN</name>
<dbReference type="Pfam" id="PF13561">
    <property type="entry name" value="adh_short_C2"/>
    <property type="match status" value="1"/>
</dbReference>
<dbReference type="PANTHER" id="PTHR48107">
    <property type="entry name" value="NADPH-DEPENDENT ALDEHYDE REDUCTASE-LIKE PROTEIN, CHLOROPLASTIC-RELATED"/>
    <property type="match status" value="1"/>
</dbReference>
<evidence type="ECO:0000256" key="3">
    <source>
        <dbReference type="SAM" id="MobiDB-lite"/>
    </source>
</evidence>
<keyword evidence="5" id="KW-1185">Reference proteome</keyword>
<dbReference type="AlphaFoldDB" id="A0A5B8UC51"/>
<dbReference type="Proteomes" id="UP000321805">
    <property type="component" value="Chromosome"/>
</dbReference>
<gene>
    <name evidence="4" type="ORF">FSW04_25395</name>
</gene>
<evidence type="ECO:0000256" key="2">
    <source>
        <dbReference type="ARBA" id="ARBA00023002"/>
    </source>
</evidence>
<accession>A0A5B8UC51</accession>
<protein>
    <submittedName>
        <fullName evidence="4">SDR family oxidoreductase</fullName>
    </submittedName>
</protein>
<keyword evidence="2" id="KW-0560">Oxidoreductase</keyword>
<evidence type="ECO:0000313" key="4">
    <source>
        <dbReference type="EMBL" id="QEC50590.1"/>
    </source>
</evidence>
<comment type="similarity">
    <text evidence="1">Belongs to the short-chain dehydrogenases/reductases (SDR) family.</text>
</comment>